<dbReference type="NCBIfam" id="TIGR01930">
    <property type="entry name" value="AcCoA-C-Actrans"/>
    <property type="match status" value="1"/>
</dbReference>
<keyword evidence="6 8" id="KW-0443">Lipid metabolism</keyword>
<dbReference type="FunFam" id="3.40.47.10:FF:000010">
    <property type="entry name" value="Acetyl-CoA acetyltransferase (Thiolase)"/>
    <property type="match status" value="1"/>
</dbReference>
<feature type="active site" description="Proton acceptor" evidence="8 9">
    <location>
        <position position="347"/>
    </location>
</feature>
<dbReference type="GO" id="GO:0003988">
    <property type="term" value="F:acetyl-CoA C-acyltransferase activity"/>
    <property type="evidence" value="ECO:0007669"/>
    <property type="project" value="UniProtKB-UniRule"/>
</dbReference>
<dbReference type="InterPro" id="IPR020613">
    <property type="entry name" value="Thiolase_CS"/>
</dbReference>
<dbReference type="NCBIfam" id="TIGR02445">
    <property type="entry name" value="fadA"/>
    <property type="match status" value="1"/>
</dbReference>
<evidence type="ECO:0000256" key="7">
    <source>
        <dbReference type="ARBA" id="ARBA00023315"/>
    </source>
</evidence>
<dbReference type="InterPro" id="IPR050215">
    <property type="entry name" value="Thiolase-like_sf_Thiolase"/>
</dbReference>
<dbReference type="InterPro" id="IPR020615">
    <property type="entry name" value="Thiolase_acyl_enz_int_AS"/>
</dbReference>
<dbReference type="SUPFAM" id="SSF53901">
    <property type="entry name" value="Thiolase-like"/>
    <property type="match status" value="2"/>
</dbReference>
<evidence type="ECO:0000256" key="5">
    <source>
        <dbReference type="ARBA" id="ARBA00022963"/>
    </source>
</evidence>
<evidence type="ECO:0000256" key="9">
    <source>
        <dbReference type="PIRSR" id="PIRSR000429-1"/>
    </source>
</evidence>
<dbReference type="CDD" id="cd00751">
    <property type="entry name" value="thiolase"/>
    <property type="match status" value="1"/>
</dbReference>
<dbReference type="EMBL" id="FTMN01000003">
    <property type="protein sequence ID" value="SIQ23163.1"/>
    <property type="molecule type" value="Genomic_DNA"/>
</dbReference>
<dbReference type="Pfam" id="PF00108">
    <property type="entry name" value="Thiolase_N"/>
    <property type="match status" value="1"/>
</dbReference>
<keyword evidence="5 8" id="KW-0442">Lipid degradation</keyword>
<dbReference type="PROSITE" id="PS00098">
    <property type="entry name" value="THIOLASE_1"/>
    <property type="match status" value="1"/>
</dbReference>
<dbReference type="InterPro" id="IPR002155">
    <property type="entry name" value="Thiolase"/>
</dbReference>
<keyword evidence="4 8" id="KW-0276">Fatty acid metabolism</keyword>
<dbReference type="PANTHER" id="PTHR43853">
    <property type="entry name" value="3-KETOACYL-COA THIOLASE, PEROXISOMAL"/>
    <property type="match status" value="1"/>
</dbReference>
<comment type="function">
    <text evidence="8">Catalyzes the final step of fatty acid oxidation in which acetyl-CoA is released and the CoA ester of a fatty acid two carbons shorter is formed.</text>
</comment>
<keyword evidence="14" id="KW-1185">Reference proteome</keyword>
<dbReference type="InterPro" id="IPR020616">
    <property type="entry name" value="Thiolase_N"/>
</dbReference>
<dbReference type="InterPro" id="IPR016039">
    <property type="entry name" value="Thiolase-like"/>
</dbReference>
<dbReference type="EC" id="2.3.1.16" evidence="8"/>
<dbReference type="UniPathway" id="UPA00659"/>
<dbReference type="GO" id="GO:0005737">
    <property type="term" value="C:cytoplasm"/>
    <property type="evidence" value="ECO:0007669"/>
    <property type="project" value="UniProtKB-SubCell"/>
</dbReference>
<dbReference type="InterPro" id="IPR012805">
    <property type="entry name" value="FadA"/>
</dbReference>
<evidence type="ECO:0000313" key="14">
    <source>
        <dbReference type="Proteomes" id="UP000186895"/>
    </source>
</evidence>
<evidence type="ECO:0000259" key="11">
    <source>
        <dbReference type="Pfam" id="PF00108"/>
    </source>
</evidence>
<evidence type="ECO:0000256" key="8">
    <source>
        <dbReference type="HAMAP-Rule" id="MF_01620"/>
    </source>
</evidence>
<evidence type="ECO:0000256" key="3">
    <source>
        <dbReference type="ARBA" id="ARBA00022679"/>
    </source>
</evidence>
<evidence type="ECO:0000256" key="1">
    <source>
        <dbReference type="ARBA" id="ARBA00010982"/>
    </source>
</evidence>
<accession>A0A1N6R2Y0</accession>
<keyword evidence="3 8" id="KW-0808">Transferase</keyword>
<name>A0A1N6R2Y0_9GAMM</name>
<keyword evidence="7 8" id="KW-0012">Acyltransferase</keyword>
<dbReference type="GO" id="GO:0010124">
    <property type="term" value="P:phenylacetate catabolic process"/>
    <property type="evidence" value="ECO:0007669"/>
    <property type="project" value="TreeGrafter"/>
</dbReference>
<dbReference type="STRING" id="49186.SAMN05421647_10379"/>
<dbReference type="Proteomes" id="UP000186895">
    <property type="component" value="Unassembled WGS sequence"/>
</dbReference>
<dbReference type="RefSeq" id="WP_076462238.1">
    <property type="nucleotide sequence ID" value="NZ_FTMN01000003.1"/>
</dbReference>
<dbReference type="InterPro" id="IPR020617">
    <property type="entry name" value="Thiolase_C"/>
</dbReference>
<dbReference type="InterPro" id="IPR020610">
    <property type="entry name" value="Thiolase_AS"/>
</dbReference>
<protein>
    <recommendedName>
        <fullName evidence="8">3-ketoacyl-CoA thiolase</fullName>
        <ecNumber evidence="8">2.3.1.16</ecNumber>
    </recommendedName>
    <alternativeName>
        <fullName evidence="8">Acetyl-CoA acyltransferase</fullName>
    </alternativeName>
    <alternativeName>
        <fullName evidence="8">Beta-ketothiolase</fullName>
    </alternativeName>
    <alternativeName>
        <fullName evidence="8">Fatty acid oxidation complex subunit beta</fullName>
    </alternativeName>
</protein>
<dbReference type="PROSITE" id="PS00099">
    <property type="entry name" value="THIOLASE_3"/>
    <property type="match status" value="1"/>
</dbReference>
<dbReference type="PROSITE" id="PS00737">
    <property type="entry name" value="THIOLASE_2"/>
    <property type="match status" value="1"/>
</dbReference>
<dbReference type="GO" id="GO:0006635">
    <property type="term" value="P:fatty acid beta-oxidation"/>
    <property type="evidence" value="ECO:0007669"/>
    <property type="project" value="UniProtKB-UniRule"/>
</dbReference>
<sequence>MSLKPNDIVIIDGVRSPMAQSKGGSFRNVRADDLSAALMKGLLTRNAALDPTSIDDVIWGCVNQTLEQGFNVARSAALLAGLPHSVAGQTVNRLCGSSMSALHTAAQAIASGNGDTFMVGGVEHMGHISILHGIDVNPAMSKQIAKASMMMGLTAEMLGKMNNISREEQDAFAARSHQRAHQAALEGRWDNEILPLEGHDKQGFKSLVTSDEVIRPETTVETLAGLKPAFMPKGGTVTAGSSSAFSDGASAMLMMSAARAQELGLKPRARVIGMGVAGCDPSIMGYGPVPASEKALKNAGLTIQDMDVIELNEAFAAQALAVVKGLRLQDVVDDKVNLNGGAIALGHPLGCSGTRISNTLVNVMEQQDATLGLATMCIGMGQGIATVFERLN</sequence>
<dbReference type="AlphaFoldDB" id="A0A1N6R2Y0"/>
<dbReference type="PANTHER" id="PTHR43853:SF11">
    <property type="entry name" value="3-KETOACYL-COA THIOLASE FADA"/>
    <property type="match status" value="1"/>
</dbReference>
<comment type="catalytic activity">
    <reaction evidence="8">
        <text>an acyl-CoA + acetyl-CoA = a 3-oxoacyl-CoA + CoA</text>
        <dbReference type="Rhea" id="RHEA:21564"/>
        <dbReference type="ChEBI" id="CHEBI:57287"/>
        <dbReference type="ChEBI" id="CHEBI:57288"/>
        <dbReference type="ChEBI" id="CHEBI:58342"/>
        <dbReference type="ChEBI" id="CHEBI:90726"/>
        <dbReference type="EC" id="2.3.1.16"/>
    </reaction>
</comment>
<evidence type="ECO:0000256" key="6">
    <source>
        <dbReference type="ARBA" id="ARBA00023098"/>
    </source>
</evidence>
<dbReference type="PIRSF" id="PIRSF000429">
    <property type="entry name" value="Ac-CoA_Ac_transf"/>
    <property type="match status" value="1"/>
</dbReference>
<evidence type="ECO:0000313" key="13">
    <source>
        <dbReference type="EMBL" id="SIQ23163.1"/>
    </source>
</evidence>
<dbReference type="eggNOG" id="COG0183">
    <property type="taxonomic scope" value="Bacteria"/>
</dbReference>
<evidence type="ECO:0000256" key="10">
    <source>
        <dbReference type="RuleBase" id="RU003557"/>
    </source>
</evidence>
<gene>
    <name evidence="8" type="primary">fadA</name>
    <name evidence="13" type="ORF">SAMN05421647_10379</name>
</gene>
<feature type="active site" description="Proton acceptor" evidence="8 9">
    <location>
        <position position="377"/>
    </location>
</feature>
<comment type="subcellular location">
    <subcellularLocation>
        <location evidence="8">Cytoplasm</location>
    </subcellularLocation>
</comment>
<dbReference type="NCBIfam" id="NF006510">
    <property type="entry name" value="PRK08947.1"/>
    <property type="match status" value="1"/>
</dbReference>
<feature type="domain" description="Thiolase N-terminal" evidence="11">
    <location>
        <begin position="8"/>
        <end position="257"/>
    </location>
</feature>
<feature type="domain" description="Thiolase C-terminal" evidence="12">
    <location>
        <begin position="265"/>
        <end position="390"/>
    </location>
</feature>
<organism evidence="13 14">
    <name type="scientific">Marinobacterium stanieri</name>
    <dbReference type="NCBI Taxonomy" id="49186"/>
    <lineage>
        <taxon>Bacteria</taxon>
        <taxon>Pseudomonadati</taxon>
        <taxon>Pseudomonadota</taxon>
        <taxon>Gammaproteobacteria</taxon>
        <taxon>Oceanospirillales</taxon>
        <taxon>Oceanospirillaceae</taxon>
        <taxon>Marinobacterium</taxon>
    </lineage>
</organism>
<evidence type="ECO:0000259" key="12">
    <source>
        <dbReference type="Pfam" id="PF02803"/>
    </source>
</evidence>
<comment type="similarity">
    <text evidence="1 8 10">Belongs to the thiolase-like superfamily. Thiolase family.</text>
</comment>
<comment type="subunit">
    <text evidence="8">Heterotetramer of two alpha chains (FadB) and two beta chains (FadA).</text>
</comment>
<dbReference type="Pfam" id="PF02803">
    <property type="entry name" value="Thiolase_C"/>
    <property type="match status" value="1"/>
</dbReference>
<keyword evidence="2 8" id="KW-0963">Cytoplasm</keyword>
<feature type="active site" description="Acyl-thioester intermediate" evidence="8 9">
    <location>
        <position position="95"/>
    </location>
</feature>
<evidence type="ECO:0000256" key="4">
    <source>
        <dbReference type="ARBA" id="ARBA00022832"/>
    </source>
</evidence>
<dbReference type="Gene3D" id="3.40.47.10">
    <property type="match status" value="2"/>
</dbReference>
<reference evidence="14" key="1">
    <citation type="submission" date="2017-01" db="EMBL/GenBank/DDBJ databases">
        <authorList>
            <person name="Varghese N."/>
            <person name="Submissions S."/>
        </authorList>
    </citation>
    <scope>NUCLEOTIDE SEQUENCE [LARGE SCALE GENOMIC DNA]</scope>
    <source>
        <strain evidence="14">DSM 7027</strain>
    </source>
</reference>
<comment type="pathway">
    <text evidence="8">Lipid metabolism; fatty acid beta-oxidation.</text>
</comment>
<dbReference type="HAMAP" id="MF_01620">
    <property type="entry name" value="FadA"/>
    <property type="match status" value="1"/>
</dbReference>
<proteinExistence type="inferred from homology"/>
<evidence type="ECO:0000256" key="2">
    <source>
        <dbReference type="ARBA" id="ARBA00022490"/>
    </source>
</evidence>